<evidence type="ECO:0000256" key="4">
    <source>
        <dbReference type="RuleBase" id="RU003744"/>
    </source>
</evidence>
<evidence type="ECO:0000256" key="2">
    <source>
        <dbReference type="ARBA" id="ARBA00022448"/>
    </source>
</evidence>
<dbReference type="PANTHER" id="PTHR30085">
    <property type="entry name" value="AMINO ACID ABC TRANSPORTER PERMEASE"/>
    <property type="match status" value="1"/>
</dbReference>
<comment type="similarity">
    <text evidence="1 4">Belongs to the bacterial solute-binding protein 3 family.</text>
</comment>
<dbReference type="Gene3D" id="3.40.190.10">
    <property type="entry name" value="Periplasmic binding protein-like II"/>
    <property type="match status" value="2"/>
</dbReference>
<organism evidence="7 8">
    <name type="scientific">Campylobacter corcagiensis</name>
    <dbReference type="NCBI Taxonomy" id="1448857"/>
    <lineage>
        <taxon>Bacteria</taxon>
        <taxon>Pseudomonadati</taxon>
        <taxon>Campylobacterota</taxon>
        <taxon>Epsilonproteobacteria</taxon>
        <taxon>Campylobacterales</taxon>
        <taxon>Campylobacteraceae</taxon>
        <taxon>Campylobacter</taxon>
    </lineage>
</organism>
<feature type="chain" id="PRO_5029712218" evidence="5">
    <location>
        <begin position="21"/>
        <end position="273"/>
    </location>
</feature>
<feature type="domain" description="Solute-binding protein family 3/N-terminal" evidence="6">
    <location>
        <begin position="31"/>
        <end position="252"/>
    </location>
</feature>
<name>A0A7M1LH00_9BACT</name>
<dbReference type="SUPFAM" id="SSF53850">
    <property type="entry name" value="Periplasmic binding protein-like II"/>
    <property type="match status" value="1"/>
</dbReference>
<evidence type="ECO:0000313" key="7">
    <source>
        <dbReference type="EMBL" id="QOQ87872.1"/>
    </source>
</evidence>
<feature type="signal peptide" evidence="5">
    <location>
        <begin position="1"/>
        <end position="20"/>
    </location>
</feature>
<dbReference type="PANTHER" id="PTHR30085:SF6">
    <property type="entry name" value="ABC TRANSPORTER GLUTAMINE-BINDING PROTEIN GLNH"/>
    <property type="match status" value="1"/>
</dbReference>
<proteinExistence type="inferred from homology"/>
<evidence type="ECO:0000259" key="6">
    <source>
        <dbReference type="SMART" id="SM00062"/>
    </source>
</evidence>
<sequence length="273" mass="30944">MRKIIFLGLYILLSIQVSQAKSLDEIKNSKTIRIGVWTNQPPYSNFVDGRFEGFEVDMAKTIGKNITENGNVELVGITNGSQRIEFLEQDKVDLVIASFTDTKERRERVNFSLPYFSVAMGAIVNKNRGITKESDLIGKRIVIQKGTTMEQYVPSLRSSELIKTDGSIDAFAILREDKADAYIDDNLVVMAYAIIDREYITPSGLRNLGFSSYLGVGIAKDNSELLKAVNQEMIKLSKEGFFRKVFNETFVPFYKNEVEAKYFLLEDLYSIYG</sequence>
<dbReference type="InterPro" id="IPR018313">
    <property type="entry name" value="SBP_3_CS"/>
</dbReference>
<evidence type="ECO:0000313" key="8">
    <source>
        <dbReference type="Proteomes" id="UP000594749"/>
    </source>
</evidence>
<keyword evidence="2" id="KW-0813">Transport</keyword>
<dbReference type="GO" id="GO:0006865">
    <property type="term" value="P:amino acid transport"/>
    <property type="evidence" value="ECO:0007669"/>
    <property type="project" value="TreeGrafter"/>
</dbReference>
<dbReference type="InterPro" id="IPR001638">
    <property type="entry name" value="Solute-binding_3/MltF_N"/>
</dbReference>
<dbReference type="AlphaFoldDB" id="A0A7M1LH00"/>
<dbReference type="EMBL" id="CP063078">
    <property type="protein sequence ID" value="QOQ87872.1"/>
    <property type="molecule type" value="Genomic_DNA"/>
</dbReference>
<dbReference type="Pfam" id="PF00497">
    <property type="entry name" value="SBP_bac_3"/>
    <property type="match status" value="1"/>
</dbReference>
<dbReference type="SMART" id="SM00062">
    <property type="entry name" value="PBPb"/>
    <property type="match status" value="1"/>
</dbReference>
<protein>
    <submittedName>
        <fullName evidence="7">Transporter substrate-binding domain-containing protein</fullName>
    </submittedName>
</protein>
<dbReference type="GO" id="GO:0005576">
    <property type="term" value="C:extracellular region"/>
    <property type="evidence" value="ECO:0007669"/>
    <property type="project" value="TreeGrafter"/>
</dbReference>
<evidence type="ECO:0000256" key="1">
    <source>
        <dbReference type="ARBA" id="ARBA00010333"/>
    </source>
</evidence>
<keyword evidence="8" id="KW-1185">Reference proteome</keyword>
<dbReference type="GO" id="GO:0030288">
    <property type="term" value="C:outer membrane-bounded periplasmic space"/>
    <property type="evidence" value="ECO:0007669"/>
    <property type="project" value="TreeGrafter"/>
</dbReference>
<dbReference type="PROSITE" id="PS01039">
    <property type="entry name" value="SBP_BACTERIAL_3"/>
    <property type="match status" value="1"/>
</dbReference>
<evidence type="ECO:0000256" key="3">
    <source>
        <dbReference type="ARBA" id="ARBA00022729"/>
    </source>
</evidence>
<accession>A0A7M1LH00</accession>
<keyword evidence="3 5" id="KW-0732">Signal</keyword>
<dbReference type="RefSeq" id="WP_025802241.1">
    <property type="nucleotide sequence ID" value="NZ_CP053842.1"/>
</dbReference>
<reference evidence="7 8" key="1">
    <citation type="submission" date="2020-10" db="EMBL/GenBank/DDBJ databases">
        <title>Campylobacter and Helicobacter PacBio genomes.</title>
        <authorList>
            <person name="Lane C."/>
        </authorList>
    </citation>
    <scope>NUCLEOTIDE SEQUENCE [LARGE SCALE GENOMIC DNA]</scope>
    <source>
        <strain evidence="7 8">2016D-0077</strain>
    </source>
</reference>
<evidence type="ECO:0000256" key="5">
    <source>
        <dbReference type="SAM" id="SignalP"/>
    </source>
</evidence>
<dbReference type="InterPro" id="IPR051455">
    <property type="entry name" value="Bact_solute-bind_prot3"/>
</dbReference>
<gene>
    <name evidence="7" type="ORF">IMC76_03470</name>
</gene>
<dbReference type="Proteomes" id="UP000594749">
    <property type="component" value="Chromosome"/>
</dbReference>